<keyword evidence="3" id="KW-1185">Reference proteome</keyword>
<evidence type="ECO:0000313" key="3">
    <source>
        <dbReference type="Proteomes" id="UP000323506"/>
    </source>
</evidence>
<evidence type="ECO:0000256" key="1">
    <source>
        <dbReference type="SAM" id="SignalP"/>
    </source>
</evidence>
<feature type="chain" id="PRO_5022987394" evidence="1">
    <location>
        <begin position="17"/>
        <end position="53"/>
    </location>
</feature>
<gene>
    <name evidence="2" type="ORF">ES288_A04G035400v1</name>
</gene>
<name>A0A5D2GUE0_GOSDA</name>
<dbReference type="EMBL" id="CM017691">
    <property type="protein sequence ID" value="TYH21328.1"/>
    <property type="molecule type" value="Genomic_DNA"/>
</dbReference>
<organism evidence="2 3">
    <name type="scientific">Gossypium darwinii</name>
    <name type="common">Darwin's cotton</name>
    <name type="synonym">Gossypium barbadense var. darwinii</name>
    <dbReference type="NCBI Taxonomy" id="34276"/>
    <lineage>
        <taxon>Eukaryota</taxon>
        <taxon>Viridiplantae</taxon>
        <taxon>Streptophyta</taxon>
        <taxon>Embryophyta</taxon>
        <taxon>Tracheophyta</taxon>
        <taxon>Spermatophyta</taxon>
        <taxon>Magnoliopsida</taxon>
        <taxon>eudicotyledons</taxon>
        <taxon>Gunneridae</taxon>
        <taxon>Pentapetalae</taxon>
        <taxon>rosids</taxon>
        <taxon>malvids</taxon>
        <taxon>Malvales</taxon>
        <taxon>Malvaceae</taxon>
        <taxon>Malvoideae</taxon>
        <taxon>Gossypium</taxon>
    </lineage>
</organism>
<feature type="signal peptide" evidence="1">
    <location>
        <begin position="1"/>
        <end position="16"/>
    </location>
</feature>
<protein>
    <submittedName>
        <fullName evidence="2">Uncharacterized protein</fullName>
    </submittedName>
</protein>
<proteinExistence type="predicted"/>
<accession>A0A5D2GUE0</accession>
<dbReference type="AlphaFoldDB" id="A0A5D2GUE0"/>
<reference evidence="2 3" key="1">
    <citation type="submission" date="2019-06" db="EMBL/GenBank/DDBJ databases">
        <title>WGS assembly of Gossypium darwinii.</title>
        <authorList>
            <person name="Chen Z.J."/>
            <person name="Sreedasyam A."/>
            <person name="Ando A."/>
            <person name="Song Q."/>
            <person name="De L."/>
            <person name="Hulse-Kemp A."/>
            <person name="Ding M."/>
            <person name="Ye W."/>
            <person name="Kirkbride R."/>
            <person name="Jenkins J."/>
            <person name="Plott C."/>
            <person name="Lovell J."/>
            <person name="Lin Y.-M."/>
            <person name="Vaughn R."/>
            <person name="Liu B."/>
            <person name="Li W."/>
            <person name="Simpson S."/>
            <person name="Scheffler B."/>
            <person name="Saski C."/>
            <person name="Grover C."/>
            <person name="Hu G."/>
            <person name="Conover J."/>
            <person name="Carlson J."/>
            <person name="Shu S."/>
            <person name="Boston L."/>
            <person name="Williams M."/>
            <person name="Peterson D."/>
            <person name="Mcgee K."/>
            <person name="Jones D."/>
            <person name="Wendel J."/>
            <person name="Stelly D."/>
            <person name="Grimwood J."/>
            <person name="Schmutz J."/>
        </authorList>
    </citation>
    <scope>NUCLEOTIDE SEQUENCE [LARGE SCALE GENOMIC DNA]</scope>
    <source>
        <strain evidence="2">1808015.09</strain>
    </source>
</reference>
<sequence>MTFFKLFAAFINVAITITMERENATTKAAVSQKVAIFLEKTRHYRFMAFHDSS</sequence>
<keyword evidence="1" id="KW-0732">Signal</keyword>
<dbReference type="Proteomes" id="UP000323506">
    <property type="component" value="Chromosome A04"/>
</dbReference>
<evidence type="ECO:0000313" key="2">
    <source>
        <dbReference type="EMBL" id="TYH21328.1"/>
    </source>
</evidence>